<dbReference type="OrthoDB" id="2428527at2759"/>
<evidence type="ECO:0000256" key="2">
    <source>
        <dbReference type="ARBA" id="ARBA00023242"/>
    </source>
</evidence>
<dbReference type="SMART" id="SM00066">
    <property type="entry name" value="GAL4"/>
    <property type="match status" value="1"/>
</dbReference>
<dbReference type="SMART" id="SM00906">
    <property type="entry name" value="Fungal_trans"/>
    <property type="match status" value="1"/>
</dbReference>
<evidence type="ECO:0000313" key="6">
    <source>
        <dbReference type="Proteomes" id="UP000011976"/>
    </source>
</evidence>
<feature type="compositionally biased region" description="Basic and acidic residues" evidence="3">
    <location>
        <begin position="572"/>
        <end position="591"/>
    </location>
</feature>
<dbReference type="SUPFAM" id="SSF57701">
    <property type="entry name" value="Zn2/Cys6 DNA-binding domain"/>
    <property type="match status" value="1"/>
</dbReference>
<gene>
    <name evidence="5" type="ORF">PANT_12c00093</name>
</gene>
<feature type="region of interest" description="Disordered" evidence="3">
    <location>
        <begin position="419"/>
        <end position="447"/>
    </location>
</feature>
<dbReference type="InterPro" id="IPR036864">
    <property type="entry name" value="Zn2-C6_fun-type_DNA-bd_sf"/>
</dbReference>
<feature type="region of interest" description="Disordered" evidence="3">
    <location>
        <begin position="459"/>
        <end position="542"/>
    </location>
</feature>
<dbReference type="PANTHER" id="PTHR47783">
    <property type="entry name" value="ZN(II)2CYS6 TRANSCRIPTION FACTOR (EUROFUNG)-RELATED"/>
    <property type="match status" value="1"/>
</dbReference>
<dbReference type="GO" id="GO:0003677">
    <property type="term" value="F:DNA binding"/>
    <property type="evidence" value="ECO:0007669"/>
    <property type="project" value="InterPro"/>
</dbReference>
<feature type="region of interest" description="Disordered" evidence="3">
    <location>
        <begin position="572"/>
        <end position="597"/>
    </location>
</feature>
<evidence type="ECO:0000259" key="4">
    <source>
        <dbReference type="PROSITE" id="PS50048"/>
    </source>
</evidence>
<dbReference type="GO" id="GO:0006351">
    <property type="term" value="P:DNA-templated transcription"/>
    <property type="evidence" value="ECO:0007669"/>
    <property type="project" value="InterPro"/>
</dbReference>
<dbReference type="PANTHER" id="PTHR47783:SF1">
    <property type="entry name" value="ZN(II)2CYS6 TRANSCRIPTION FACTOR (EUROFUNG)"/>
    <property type="match status" value="1"/>
</dbReference>
<dbReference type="Pfam" id="PF00172">
    <property type="entry name" value="Zn_clus"/>
    <property type="match status" value="1"/>
</dbReference>
<evidence type="ECO:0000313" key="5">
    <source>
        <dbReference type="EMBL" id="GAC74687.1"/>
    </source>
</evidence>
<dbReference type="CDD" id="cd00067">
    <property type="entry name" value="GAL4"/>
    <property type="match status" value="1"/>
</dbReference>
<accession>M9MFW5</accession>
<dbReference type="Pfam" id="PF04082">
    <property type="entry name" value="Fungal_trans"/>
    <property type="match status" value="1"/>
</dbReference>
<dbReference type="GO" id="GO:0000981">
    <property type="term" value="F:DNA-binding transcription factor activity, RNA polymerase II-specific"/>
    <property type="evidence" value="ECO:0007669"/>
    <property type="project" value="InterPro"/>
</dbReference>
<sequence>MHARIHSPAAAATARAPLSAPAAAAAAAPAHVSAAALSLSWMNPSRKVPASDAARIVQTRNLAQECSRHASCASSGILPTGKSIPRMWPRCRNSTVSAPIGIHLPSSPPITINIRAKKQLSPLQNGLSHASFSFAIRRGRGAPSRRGKIAKSQSALRIDFFQNRPRPRDALPIISSVTVERALSSRKLLAPSDMDRPPFSDDPRASAPRSSASRPQAADAQRGSDRLPPVLPTSNSLPAMLFGRSERLPPLSHAHLPPIKEPDVPSYANHRAYATPLGERHGYDALRRPSPPGHSVPVGMVSADYTHSRRSPGESGALPYHPTHLRHPDPYRQEPPTTHAGSHAAHHMRYDAPSAHMRHPSELEPIASSTPIKRPRVSLACLACRNRKSRCDGVRPTCKTCANMKIDCKWPEVDFRRAKTGDAARTRKRSPTGPSGQRSPESLEHRSRHLTDVAAEGRGLVSSDRHSSDALASSPSLPALPMGAALHPRAGPQATSPVQSRIGRYRTHSDGDRDARYADPAISRSPSERHLLPPYPRDGRADTYDRMEAQTRPYSSGGVPGSRLDPTASWMRQERTDSHPHDVRTPYDSHPSRPVRSLPELRMTPTTAALMRCRQRAAEVAVLARPAIDPQRTAVEAHLLRERSLEDLADRASPGERLDRAFAADWQILGGLSPNARRPFMDVAAGIVGIIEIFGEQAPHGVAPSPPQDARLHIFRLRAASALQPDLRHVIVALDLSPQEKDDLLEASSSAYDTLSYAVPVDRLSWPLSSSVRRALTVHATESAQAVGSTQTPPVHPSALPASDVVPFLRQEDVKPPQKVLELCFAAYTRAVGEQVPGLDTEVVAQRIRDGSVSALLANAMCAIGTSLYERAGERLPVAEALGSKVYLRRSRALIGGALQSPDLEAILALGVMAIRDILMGEIVSSAAIVSSAIRLCMQLDLHRTRPSTPPTNADGQEGAKKQGLRADDVFWMIYCLDRITALATARPLAIKDHEIDTPFPATLRKGEPSIFAALVRQLHYLGRLAEVAISAPVGPGGNRERQRVRDAEIAAAGADLVGHYESLPSVLQLSPANLERAQSKGEALSFLQLHLTHNMALLHRFLLSEAHITLSEHDAMRSAVHQTAEICRLGEAFNPDLLADTPLSAVACFLAGCASLSEIEYLQEVMELPSRGEDRSGAQQVPLDHTRADMEQLLETMGKHAKLWPVALRLVSLLETQLRSGATAASSSTVSALVSQVEAVHVVVRRPKEASDRGAAKASPVQVRRIHDLEILRAAFPHLC</sequence>
<dbReference type="CDD" id="cd12148">
    <property type="entry name" value="fungal_TF_MHR"/>
    <property type="match status" value="1"/>
</dbReference>
<dbReference type="Gene3D" id="4.10.240.10">
    <property type="entry name" value="Zn(2)-C6 fungal-type DNA-binding domain"/>
    <property type="match status" value="1"/>
</dbReference>
<dbReference type="EMBL" id="DF196778">
    <property type="protein sequence ID" value="GAC74687.1"/>
    <property type="molecule type" value="Genomic_DNA"/>
</dbReference>
<evidence type="ECO:0000256" key="3">
    <source>
        <dbReference type="SAM" id="MobiDB-lite"/>
    </source>
</evidence>
<dbReference type="STRING" id="1151754.M9MFW5"/>
<name>M9MFW5_PSEA3</name>
<keyword evidence="1" id="KW-0479">Metal-binding</keyword>
<dbReference type="GO" id="GO:0008270">
    <property type="term" value="F:zinc ion binding"/>
    <property type="evidence" value="ECO:0007669"/>
    <property type="project" value="InterPro"/>
</dbReference>
<keyword evidence="2" id="KW-0539">Nucleus</keyword>
<feature type="compositionally biased region" description="Low complexity" evidence="3">
    <location>
        <begin position="469"/>
        <end position="486"/>
    </location>
</feature>
<organism evidence="5 6">
    <name type="scientific">Pseudozyma antarctica (strain T-34)</name>
    <name type="common">Yeast</name>
    <name type="synonym">Candida antarctica</name>
    <dbReference type="NCBI Taxonomy" id="1151754"/>
    <lineage>
        <taxon>Eukaryota</taxon>
        <taxon>Fungi</taxon>
        <taxon>Dikarya</taxon>
        <taxon>Basidiomycota</taxon>
        <taxon>Ustilaginomycotina</taxon>
        <taxon>Ustilaginomycetes</taxon>
        <taxon>Ustilaginales</taxon>
        <taxon>Ustilaginaceae</taxon>
        <taxon>Moesziomyces</taxon>
    </lineage>
</organism>
<dbReference type="PROSITE" id="PS00463">
    <property type="entry name" value="ZN2_CY6_FUNGAL_1"/>
    <property type="match status" value="1"/>
</dbReference>
<feature type="compositionally biased region" description="Basic and acidic residues" evidence="3">
    <location>
        <begin position="193"/>
        <end position="204"/>
    </location>
</feature>
<feature type="compositionally biased region" description="Basic and acidic residues" evidence="3">
    <location>
        <begin position="526"/>
        <end position="542"/>
    </location>
</feature>
<dbReference type="PROSITE" id="PS50048">
    <property type="entry name" value="ZN2_CY6_FUNGAL_2"/>
    <property type="match status" value="1"/>
</dbReference>
<dbReference type="InterPro" id="IPR001138">
    <property type="entry name" value="Zn2Cys6_DnaBD"/>
</dbReference>
<protein>
    <recommendedName>
        <fullName evidence="4">Zn(2)-C6 fungal-type domain-containing protein</fullName>
    </recommendedName>
</protein>
<proteinExistence type="predicted"/>
<dbReference type="Proteomes" id="UP000011976">
    <property type="component" value="Unassembled WGS sequence"/>
</dbReference>
<reference evidence="6" key="1">
    <citation type="journal article" date="2013" name="Genome Announc.">
        <title>Genome sequence of the basidiomycetous yeast Pseudozyma antarctica T-34, a producer of the glycolipid biosurfactants mannosylerythritol lipids.</title>
        <authorList>
            <person name="Morita T."/>
            <person name="Koike H."/>
            <person name="Koyama Y."/>
            <person name="Hagiwara H."/>
            <person name="Ito E."/>
            <person name="Fukuoka T."/>
            <person name="Imura T."/>
            <person name="Machida M."/>
            <person name="Kitamoto D."/>
        </authorList>
    </citation>
    <scope>NUCLEOTIDE SEQUENCE [LARGE SCALE GENOMIC DNA]</scope>
    <source>
        <strain evidence="6">T-34</strain>
    </source>
</reference>
<feature type="compositionally biased region" description="Basic and acidic residues" evidence="3">
    <location>
        <begin position="507"/>
        <end position="517"/>
    </location>
</feature>
<dbReference type="InterPro" id="IPR007219">
    <property type="entry name" value="XnlR_reg_dom"/>
</dbReference>
<evidence type="ECO:0000256" key="1">
    <source>
        <dbReference type="ARBA" id="ARBA00022723"/>
    </source>
</evidence>
<feature type="domain" description="Zn(2)-C6 fungal-type" evidence="4">
    <location>
        <begin position="380"/>
        <end position="410"/>
    </location>
</feature>
<feature type="compositionally biased region" description="Low complexity" evidence="3">
    <location>
        <begin position="205"/>
        <end position="221"/>
    </location>
</feature>
<feature type="region of interest" description="Disordered" evidence="3">
    <location>
        <begin position="188"/>
        <end position="237"/>
    </location>
</feature>